<dbReference type="Proteomes" id="UP001630127">
    <property type="component" value="Unassembled WGS sequence"/>
</dbReference>
<dbReference type="InterPro" id="IPR002156">
    <property type="entry name" value="RNaseH_domain"/>
</dbReference>
<organism evidence="2 3">
    <name type="scientific">Cinchona calisaya</name>
    <dbReference type="NCBI Taxonomy" id="153742"/>
    <lineage>
        <taxon>Eukaryota</taxon>
        <taxon>Viridiplantae</taxon>
        <taxon>Streptophyta</taxon>
        <taxon>Embryophyta</taxon>
        <taxon>Tracheophyta</taxon>
        <taxon>Spermatophyta</taxon>
        <taxon>Magnoliopsida</taxon>
        <taxon>eudicotyledons</taxon>
        <taxon>Gunneridae</taxon>
        <taxon>Pentapetalae</taxon>
        <taxon>asterids</taxon>
        <taxon>lamiids</taxon>
        <taxon>Gentianales</taxon>
        <taxon>Rubiaceae</taxon>
        <taxon>Cinchonoideae</taxon>
        <taxon>Cinchoneae</taxon>
        <taxon>Cinchona</taxon>
    </lineage>
</organism>
<protein>
    <recommendedName>
        <fullName evidence="1">RNase H type-1 domain-containing protein</fullName>
    </recommendedName>
</protein>
<dbReference type="Gene3D" id="3.30.420.10">
    <property type="entry name" value="Ribonuclease H-like superfamily/Ribonuclease H"/>
    <property type="match status" value="1"/>
</dbReference>
<name>A0ABD2Y733_9GENT</name>
<sequence length="116" mass="13191">MQSLLFGLELSLQNNSFPLVVKMDSKMAVDMVADRVRCPWKLDHYCKRIKHIMSRYSITICHIYREANKPADELSKMGSKNKTTKTFQGSDLPRVIMGLATLDASNVPSLRFIANN</sequence>
<dbReference type="EMBL" id="JBJUIK010000015">
    <property type="protein sequence ID" value="KAL3502526.1"/>
    <property type="molecule type" value="Genomic_DNA"/>
</dbReference>
<dbReference type="SUPFAM" id="SSF53098">
    <property type="entry name" value="Ribonuclease H-like"/>
    <property type="match status" value="1"/>
</dbReference>
<dbReference type="PANTHER" id="PTHR47723">
    <property type="entry name" value="OS05G0353850 PROTEIN"/>
    <property type="match status" value="1"/>
</dbReference>
<dbReference type="AlphaFoldDB" id="A0ABD2Y733"/>
<dbReference type="PANTHER" id="PTHR47723:SF23">
    <property type="entry name" value="REVERSE TRANSCRIPTASE-LIKE PROTEIN"/>
    <property type="match status" value="1"/>
</dbReference>
<dbReference type="InterPro" id="IPR012337">
    <property type="entry name" value="RNaseH-like_sf"/>
</dbReference>
<gene>
    <name evidence="2" type="ORF">ACH5RR_036975</name>
</gene>
<dbReference type="CDD" id="cd06222">
    <property type="entry name" value="RNase_H_like"/>
    <property type="match status" value="1"/>
</dbReference>
<comment type="caution">
    <text evidence="2">The sequence shown here is derived from an EMBL/GenBank/DDBJ whole genome shotgun (WGS) entry which is preliminary data.</text>
</comment>
<reference evidence="2 3" key="1">
    <citation type="submission" date="2024-11" db="EMBL/GenBank/DDBJ databases">
        <title>A near-complete genome assembly of Cinchona calisaya.</title>
        <authorList>
            <person name="Lian D.C."/>
            <person name="Zhao X.W."/>
            <person name="Wei L."/>
        </authorList>
    </citation>
    <scope>NUCLEOTIDE SEQUENCE [LARGE SCALE GENOMIC DNA]</scope>
    <source>
        <tissue evidence="2">Nenye</tissue>
    </source>
</reference>
<evidence type="ECO:0000313" key="3">
    <source>
        <dbReference type="Proteomes" id="UP001630127"/>
    </source>
</evidence>
<evidence type="ECO:0000313" key="2">
    <source>
        <dbReference type="EMBL" id="KAL3502526.1"/>
    </source>
</evidence>
<evidence type="ECO:0000259" key="1">
    <source>
        <dbReference type="Pfam" id="PF13456"/>
    </source>
</evidence>
<accession>A0ABD2Y733</accession>
<dbReference type="InterPro" id="IPR036397">
    <property type="entry name" value="RNaseH_sf"/>
</dbReference>
<dbReference type="Pfam" id="PF13456">
    <property type="entry name" value="RVT_3"/>
    <property type="match status" value="1"/>
</dbReference>
<dbReference type="InterPro" id="IPR044730">
    <property type="entry name" value="RNase_H-like_dom_plant"/>
</dbReference>
<feature type="domain" description="RNase H type-1" evidence="1">
    <location>
        <begin position="2"/>
        <end position="77"/>
    </location>
</feature>
<dbReference type="InterPro" id="IPR053151">
    <property type="entry name" value="RNase_H-like"/>
</dbReference>
<keyword evidence="3" id="KW-1185">Reference proteome</keyword>
<proteinExistence type="predicted"/>